<dbReference type="InterPro" id="IPR010824">
    <property type="entry name" value="DUF1425"/>
</dbReference>
<dbReference type="AlphaFoldDB" id="A0A1T0AX01"/>
<dbReference type="Proteomes" id="UP000190023">
    <property type="component" value="Unassembled WGS sequence"/>
</dbReference>
<dbReference type="PROSITE" id="PS51257">
    <property type="entry name" value="PROKAR_LIPOPROTEIN"/>
    <property type="match status" value="1"/>
</dbReference>
<accession>A0A1T0AX01</accession>
<evidence type="ECO:0000313" key="3">
    <source>
        <dbReference type="Proteomes" id="UP000190023"/>
    </source>
</evidence>
<proteinExistence type="predicted"/>
<feature type="signal peptide" evidence="1">
    <location>
        <begin position="1"/>
        <end position="19"/>
    </location>
</feature>
<gene>
    <name evidence="2" type="ORF">B0188_08850</name>
</gene>
<dbReference type="Pfam" id="PF07233">
    <property type="entry name" value="DUF1425"/>
    <property type="match status" value="1"/>
</dbReference>
<keyword evidence="3" id="KW-1185">Reference proteome</keyword>
<dbReference type="OrthoDB" id="5690781at2"/>
<dbReference type="EMBL" id="MUYB01000038">
    <property type="protein sequence ID" value="OOS02209.1"/>
    <property type="molecule type" value="Genomic_DNA"/>
</dbReference>
<dbReference type="CDD" id="cd09030">
    <property type="entry name" value="DUF1425"/>
    <property type="match status" value="1"/>
</dbReference>
<feature type="chain" id="PRO_5012481746" description="DUF1425 domain-containing protein" evidence="1">
    <location>
        <begin position="20"/>
        <end position="113"/>
    </location>
</feature>
<sequence>MKKYAIFLLALILTGCGSSQPVNLLKKTQPILNIDSALAPRIEASLSESSARIKNISTQPMQLYYHLFWYDKNGLSQPTLTKQTTLSLAPNEAQAIELTKPTAESFNYRLYIH</sequence>
<dbReference type="Gene3D" id="2.60.40.3230">
    <property type="match status" value="1"/>
</dbReference>
<reference evidence="2 3" key="1">
    <citation type="submission" date="2017-02" db="EMBL/GenBank/DDBJ databases">
        <title>Draft genome sequence of Haemophilus felis CCUG 31170 type strain.</title>
        <authorList>
            <person name="Engstrom-Jakobsson H."/>
            <person name="Salva-Serra F."/>
            <person name="Thorell K."/>
            <person name="Gonzales-Siles L."/>
            <person name="Karlsson R."/>
            <person name="Boulund F."/>
            <person name="Engstrand L."/>
            <person name="Kristiansson E."/>
            <person name="Moore E."/>
        </authorList>
    </citation>
    <scope>NUCLEOTIDE SEQUENCE [LARGE SCALE GENOMIC DNA]</scope>
    <source>
        <strain evidence="2 3">CCUG 31170</strain>
    </source>
</reference>
<dbReference type="InterPro" id="IPR038483">
    <property type="entry name" value="YcfL-like_sf"/>
</dbReference>
<organism evidence="2 3">
    <name type="scientific">[Haemophilus] felis</name>
    <dbReference type="NCBI Taxonomy" id="123822"/>
    <lineage>
        <taxon>Bacteria</taxon>
        <taxon>Pseudomonadati</taxon>
        <taxon>Pseudomonadota</taxon>
        <taxon>Gammaproteobacteria</taxon>
        <taxon>Pasteurellales</taxon>
        <taxon>Pasteurellaceae</taxon>
    </lineage>
</organism>
<keyword evidence="1" id="KW-0732">Signal</keyword>
<dbReference type="STRING" id="123822.B0188_08850"/>
<evidence type="ECO:0000256" key="1">
    <source>
        <dbReference type="SAM" id="SignalP"/>
    </source>
</evidence>
<protein>
    <recommendedName>
        <fullName evidence="4">DUF1425 domain-containing protein</fullName>
    </recommendedName>
</protein>
<evidence type="ECO:0008006" key="4">
    <source>
        <dbReference type="Google" id="ProtNLM"/>
    </source>
</evidence>
<evidence type="ECO:0000313" key="2">
    <source>
        <dbReference type="EMBL" id="OOS02209.1"/>
    </source>
</evidence>
<comment type="caution">
    <text evidence="2">The sequence shown here is derived from an EMBL/GenBank/DDBJ whole genome shotgun (WGS) entry which is preliminary data.</text>
</comment>
<name>A0A1T0AX01_9PAST</name>